<proteinExistence type="predicted"/>
<organism evidence="1">
    <name type="scientific">marine metagenome</name>
    <dbReference type="NCBI Taxonomy" id="408172"/>
    <lineage>
        <taxon>unclassified sequences</taxon>
        <taxon>metagenomes</taxon>
        <taxon>ecological metagenomes</taxon>
    </lineage>
</organism>
<dbReference type="AlphaFoldDB" id="A0A382SRR1"/>
<evidence type="ECO:0000313" key="1">
    <source>
        <dbReference type="EMBL" id="SVD12619.1"/>
    </source>
</evidence>
<name>A0A382SRR1_9ZZZZ</name>
<accession>A0A382SRR1</accession>
<sequence>MNALILPTVTQIGLERIEHNQSSLNENAECLRRSTVVLMD</sequence>
<feature type="non-terminal residue" evidence="1">
    <location>
        <position position="40"/>
    </location>
</feature>
<protein>
    <submittedName>
        <fullName evidence="1">Uncharacterized protein</fullName>
    </submittedName>
</protein>
<gene>
    <name evidence="1" type="ORF">METZ01_LOCUS365473</name>
</gene>
<dbReference type="EMBL" id="UINC01131110">
    <property type="protein sequence ID" value="SVD12619.1"/>
    <property type="molecule type" value="Genomic_DNA"/>
</dbReference>
<reference evidence="1" key="1">
    <citation type="submission" date="2018-05" db="EMBL/GenBank/DDBJ databases">
        <authorList>
            <person name="Lanie J.A."/>
            <person name="Ng W.-L."/>
            <person name="Kazmierczak K.M."/>
            <person name="Andrzejewski T.M."/>
            <person name="Davidsen T.M."/>
            <person name="Wayne K.J."/>
            <person name="Tettelin H."/>
            <person name="Glass J.I."/>
            <person name="Rusch D."/>
            <person name="Podicherti R."/>
            <person name="Tsui H.-C.T."/>
            <person name="Winkler M.E."/>
        </authorList>
    </citation>
    <scope>NUCLEOTIDE SEQUENCE</scope>
</reference>